<dbReference type="RefSeq" id="WP_045076303.1">
    <property type="nucleotide sequence ID" value="NZ_CP011005.1"/>
</dbReference>
<protein>
    <submittedName>
        <fullName evidence="1">Uncharacterized protein</fullName>
    </submittedName>
</protein>
<organism evidence="1 2">
    <name type="scientific">Psychromicrobium lacuslunae</name>
    <dbReference type="NCBI Taxonomy" id="1618207"/>
    <lineage>
        <taxon>Bacteria</taxon>
        <taxon>Bacillati</taxon>
        <taxon>Actinomycetota</taxon>
        <taxon>Actinomycetes</taxon>
        <taxon>Micrococcales</taxon>
        <taxon>Micrococcaceae</taxon>
        <taxon>Psychromicrobium</taxon>
    </lineage>
</organism>
<name>A0A0D4C247_9MICC</name>
<sequence>MKTLGNEVYAPITDAIGFLKAPLEVVVDTLVSWRIRLERQVELSEVDGALSSWESSLGPLESGPRSRELLIATKGDWIAWVSNSALGTNPFSAVEMLAKYSSSAAVMVSAKPHTLNSPKLKGVSAGRYGGCRFDYWAPGANGELEKLKHVMVAHSGGSKWLFFNQGEPQPFEEPEAYERPRVRERFTSEMLERYCQALGIDVFNEDFYGPRAVLVDSKVNDVPPTISRTLKETQEIMGIVPGRSAEFPG</sequence>
<reference evidence="1 2" key="1">
    <citation type="journal article" date="2015" name="Genome Announc.">
        <title>Complete Genome Sequencing of Protease-Producing Novel Arthrobacter sp. Strain IHBB 11108 Using PacBio Single-Molecule Real-Time Sequencing Technology.</title>
        <authorList>
            <person name="Kiran S."/>
            <person name="Swarnkar M.K."/>
            <person name="Pal M."/>
            <person name="Thakur R."/>
            <person name="Tewari R."/>
            <person name="Singh A.K."/>
            <person name="Gulati A."/>
        </authorList>
    </citation>
    <scope>NUCLEOTIDE SEQUENCE [LARGE SCALE GENOMIC DNA]</scope>
    <source>
        <strain evidence="1 2">IHBB 11108</strain>
    </source>
</reference>
<evidence type="ECO:0000313" key="2">
    <source>
        <dbReference type="Proteomes" id="UP000061839"/>
    </source>
</evidence>
<proteinExistence type="predicted"/>
<dbReference type="Proteomes" id="UP000061839">
    <property type="component" value="Chromosome"/>
</dbReference>
<dbReference type="HOGENOM" id="CLU_102107_0_0_11"/>
<accession>A0A0D4C247</accession>
<dbReference type="AlphaFoldDB" id="A0A0D4C247"/>
<dbReference type="OrthoDB" id="8610356at2"/>
<dbReference type="PATRIC" id="fig|1618207.4.peg.3010"/>
<evidence type="ECO:0000313" key="1">
    <source>
        <dbReference type="EMBL" id="AJT42446.1"/>
    </source>
</evidence>
<dbReference type="EMBL" id="CP011005">
    <property type="protein sequence ID" value="AJT42446.1"/>
    <property type="molecule type" value="Genomic_DNA"/>
</dbReference>
<gene>
    <name evidence="1" type="ORF">UM93_14780</name>
</gene>
<keyword evidence="2" id="KW-1185">Reference proteome</keyword>
<dbReference type="KEGG" id="ari:UM93_14780"/>